<feature type="domain" description="EF-hand" evidence="2">
    <location>
        <begin position="129"/>
        <end position="164"/>
    </location>
</feature>
<evidence type="ECO:0000313" key="3">
    <source>
        <dbReference type="EMBL" id="KOO33492.1"/>
    </source>
</evidence>
<dbReference type="Proteomes" id="UP000037460">
    <property type="component" value="Unassembled WGS sequence"/>
</dbReference>
<name>A0A0M0K4I4_9EUKA</name>
<reference evidence="4" key="1">
    <citation type="journal article" date="2015" name="PLoS Genet.">
        <title>Genome Sequence and Transcriptome Analyses of Chrysochromulina tobin: Metabolic Tools for Enhanced Algal Fitness in the Prominent Order Prymnesiales (Haptophyceae).</title>
        <authorList>
            <person name="Hovde B.T."/>
            <person name="Deodato C.R."/>
            <person name="Hunsperger H.M."/>
            <person name="Ryken S.A."/>
            <person name="Yost W."/>
            <person name="Jha R.K."/>
            <person name="Patterson J."/>
            <person name="Monnat R.J. Jr."/>
            <person name="Barlow S.B."/>
            <person name="Starkenburg S.R."/>
            <person name="Cattolico R.A."/>
        </authorList>
    </citation>
    <scope>NUCLEOTIDE SEQUENCE</scope>
    <source>
        <strain evidence="4">CCMP291</strain>
    </source>
</reference>
<dbReference type="EMBL" id="JWZX01001506">
    <property type="protein sequence ID" value="KOO33492.1"/>
    <property type="molecule type" value="Genomic_DNA"/>
</dbReference>
<proteinExistence type="predicted"/>
<gene>
    <name evidence="3" type="ORF">Ctob_015256</name>
</gene>
<dbReference type="AlphaFoldDB" id="A0A0M0K4I4"/>
<dbReference type="Gene3D" id="1.20.5.190">
    <property type="match status" value="1"/>
</dbReference>
<accession>A0A0M0K4I4</accession>
<dbReference type="SUPFAM" id="SSF47473">
    <property type="entry name" value="EF-hand"/>
    <property type="match status" value="1"/>
</dbReference>
<evidence type="ECO:0000313" key="4">
    <source>
        <dbReference type="Proteomes" id="UP000037460"/>
    </source>
</evidence>
<dbReference type="InterPro" id="IPR002048">
    <property type="entry name" value="EF_hand_dom"/>
</dbReference>
<dbReference type="InterPro" id="IPR011992">
    <property type="entry name" value="EF-hand-dom_pair"/>
</dbReference>
<sequence length="170" mass="19101">MEALAATAEEVAAATRLQSATRGQQDRKPYAQMRKEAMQRKDAEQKKALEQRKAIDVQREAEAAAAVKLQSIQRGRLARQQIMRAQLVEILHTNQIELIDLFREWDHDRNGGIDKKEMRRGLAALGYGFPKKEVDALFDSINKAGDGFIDFEDLKRALSGESGHAVARGR</sequence>
<dbReference type="GO" id="GO:0005509">
    <property type="term" value="F:calcium ion binding"/>
    <property type="evidence" value="ECO:0007669"/>
    <property type="project" value="InterPro"/>
</dbReference>
<organism evidence="3 4">
    <name type="scientific">Chrysochromulina tobinii</name>
    <dbReference type="NCBI Taxonomy" id="1460289"/>
    <lineage>
        <taxon>Eukaryota</taxon>
        <taxon>Haptista</taxon>
        <taxon>Haptophyta</taxon>
        <taxon>Prymnesiophyceae</taxon>
        <taxon>Prymnesiales</taxon>
        <taxon>Chrysochromulinaceae</taxon>
        <taxon>Chrysochromulina</taxon>
    </lineage>
</organism>
<comment type="caution">
    <text evidence="3">The sequence shown here is derived from an EMBL/GenBank/DDBJ whole genome shotgun (WGS) entry which is preliminary data.</text>
</comment>
<evidence type="ECO:0000259" key="2">
    <source>
        <dbReference type="PROSITE" id="PS50222"/>
    </source>
</evidence>
<dbReference type="Pfam" id="PF00612">
    <property type="entry name" value="IQ"/>
    <property type="match status" value="2"/>
</dbReference>
<dbReference type="PROSITE" id="PS50222">
    <property type="entry name" value="EF_HAND_2"/>
    <property type="match status" value="2"/>
</dbReference>
<protein>
    <submittedName>
        <fullName evidence="3">Mitochondrial carrier</fullName>
    </submittedName>
</protein>
<feature type="region of interest" description="Disordered" evidence="1">
    <location>
        <begin position="14"/>
        <end position="50"/>
    </location>
</feature>
<dbReference type="Pfam" id="PF13499">
    <property type="entry name" value="EF-hand_7"/>
    <property type="match status" value="1"/>
</dbReference>
<dbReference type="PROSITE" id="PS50096">
    <property type="entry name" value="IQ"/>
    <property type="match status" value="2"/>
</dbReference>
<dbReference type="SMART" id="SM00015">
    <property type="entry name" value="IQ"/>
    <property type="match status" value="2"/>
</dbReference>
<keyword evidence="4" id="KW-1185">Reference proteome</keyword>
<feature type="compositionally biased region" description="Basic and acidic residues" evidence="1">
    <location>
        <begin position="24"/>
        <end position="50"/>
    </location>
</feature>
<feature type="domain" description="EF-hand" evidence="2">
    <location>
        <begin position="93"/>
        <end position="128"/>
    </location>
</feature>
<dbReference type="InterPro" id="IPR000048">
    <property type="entry name" value="IQ_motif_EF-hand-BS"/>
</dbReference>
<evidence type="ECO:0000256" key="1">
    <source>
        <dbReference type="SAM" id="MobiDB-lite"/>
    </source>
</evidence>
<dbReference type="SMART" id="SM00054">
    <property type="entry name" value="EFh"/>
    <property type="match status" value="2"/>
</dbReference>
<dbReference type="OrthoDB" id="26525at2759"/>
<dbReference type="CDD" id="cd00051">
    <property type="entry name" value="EFh"/>
    <property type="match status" value="1"/>
</dbReference>
<dbReference type="Gene3D" id="1.10.238.10">
    <property type="entry name" value="EF-hand"/>
    <property type="match status" value="1"/>
</dbReference>